<proteinExistence type="predicted"/>
<organism evidence="1">
    <name type="scientific">viral metagenome</name>
    <dbReference type="NCBI Taxonomy" id="1070528"/>
    <lineage>
        <taxon>unclassified sequences</taxon>
        <taxon>metagenomes</taxon>
        <taxon>organismal metagenomes</taxon>
    </lineage>
</organism>
<sequence length="260" mass="31382">MGFFIPQDVSNYIFIFLFFSSSFEKLFCLSKFTTASLKNTYDYKKYKEFMDTVEMLREDKDYSKYERLEKKWLYYNLNRWSLAMKDISNNVYKIGDFVDAKDFLNVWCPAKIININIKHKFSIDKKTSKTITTRENVYEVEFLGWSSIFNEKLDYCKISKLSTYTTSPFDKLRNFYRNDFEKFWCLIKKPHEKCWHMEKITDRMIDLSKNKILINTKSSIMYQIDEDNVDDCILPISDAICFLVRKNIHTFNCSNRTFYL</sequence>
<accession>A0A6C0F956</accession>
<name>A0A6C0F956_9ZZZZ</name>
<protein>
    <submittedName>
        <fullName evidence="1">Uncharacterized protein</fullName>
    </submittedName>
</protein>
<reference evidence="1" key="1">
    <citation type="journal article" date="2020" name="Nature">
        <title>Giant virus diversity and host interactions through global metagenomics.</title>
        <authorList>
            <person name="Schulz F."/>
            <person name="Roux S."/>
            <person name="Paez-Espino D."/>
            <person name="Jungbluth S."/>
            <person name="Walsh D.A."/>
            <person name="Denef V.J."/>
            <person name="McMahon K.D."/>
            <person name="Konstantinidis K.T."/>
            <person name="Eloe-Fadrosh E.A."/>
            <person name="Kyrpides N.C."/>
            <person name="Woyke T."/>
        </authorList>
    </citation>
    <scope>NUCLEOTIDE SEQUENCE</scope>
    <source>
        <strain evidence="1">GVMAG-S-ERX555997-44</strain>
    </source>
</reference>
<dbReference type="InterPro" id="IPR016197">
    <property type="entry name" value="Chromo-like_dom_sf"/>
</dbReference>
<evidence type="ECO:0000313" key="1">
    <source>
        <dbReference type="EMBL" id="QHT37614.1"/>
    </source>
</evidence>
<dbReference type="Gene3D" id="2.30.30.140">
    <property type="match status" value="1"/>
</dbReference>
<dbReference type="AlphaFoldDB" id="A0A6C0F956"/>
<dbReference type="EMBL" id="MN738801">
    <property type="protein sequence ID" value="QHT37614.1"/>
    <property type="molecule type" value="Genomic_DNA"/>
</dbReference>
<dbReference type="SUPFAM" id="SSF54160">
    <property type="entry name" value="Chromo domain-like"/>
    <property type="match status" value="1"/>
</dbReference>